<proteinExistence type="predicted"/>
<reference evidence="2" key="1">
    <citation type="submission" date="2015-10" db="EMBL/GenBank/DDBJ databases">
        <authorList>
            <person name="Gilbert D.G."/>
        </authorList>
    </citation>
    <scope>NUCLEOTIDE SEQUENCE</scope>
</reference>
<keyword evidence="1" id="KW-1133">Transmembrane helix</keyword>
<gene>
    <name evidence="2" type="ORF">MGWOODY_Smn651</name>
</gene>
<dbReference type="EMBL" id="CZQE01000189">
    <property type="protein sequence ID" value="CUS44857.1"/>
    <property type="molecule type" value="Genomic_DNA"/>
</dbReference>
<name>A0A160TLD4_9ZZZZ</name>
<evidence type="ECO:0000313" key="2">
    <source>
        <dbReference type="EMBL" id="CUS44857.1"/>
    </source>
</evidence>
<evidence type="ECO:0000256" key="1">
    <source>
        <dbReference type="SAM" id="Phobius"/>
    </source>
</evidence>
<feature type="transmembrane region" description="Helical" evidence="1">
    <location>
        <begin position="175"/>
        <end position="198"/>
    </location>
</feature>
<keyword evidence="1" id="KW-0472">Membrane</keyword>
<feature type="transmembrane region" description="Helical" evidence="1">
    <location>
        <begin position="22"/>
        <end position="42"/>
    </location>
</feature>
<protein>
    <submittedName>
        <fullName evidence="2">Uncharacterized protein</fullName>
    </submittedName>
</protein>
<keyword evidence="1" id="KW-0812">Transmembrane</keyword>
<sequence length="248" mass="26592">MTLNVIGVFNDAWKLWKRDRELLIGVAGFFLFVPQLALKLFVPLPPDLPDFGDAAKLRAWVDAAESWSSQYSLIVILLWLVTLFGSVAVFTLYLDPDRPEARRALARALRLSPRFLLLTILVALPVQFGLIFLLLPGFYAQGRLLLALPAVVAEQPQGALASISRSLALTRGHGMVLAGMGCIVLLAGDLLSRPFIAIGRMLGGAPMANPVVAGLLDTGAAAGVTVALLGGILIQVALYRRLVSSRGI</sequence>
<feature type="transmembrane region" description="Helical" evidence="1">
    <location>
        <begin position="218"/>
        <end position="239"/>
    </location>
</feature>
<feature type="transmembrane region" description="Helical" evidence="1">
    <location>
        <begin position="115"/>
        <end position="138"/>
    </location>
</feature>
<organism evidence="2">
    <name type="scientific">hydrothermal vent metagenome</name>
    <dbReference type="NCBI Taxonomy" id="652676"/>
    <lineage>
        <taxon>unclassified sequences</taxon>
        <taxon>metagenomes</taxon>
        <taxon>ecological metagenomes</taxon>
    </lineage>
</organism>
<feature type="transmembrane region" description="Helical" evidence="1">
    <location>
        <begin position="71"/>
        <end position="94"/>
    </location>
</feature>
<accession>A0A160TLD4</accession>
<dbReference type="AlphaFoldDB" id="A0A160TLD4"/>